<dbReference type="EMBL" id="AZST01000942">
    <property type="protein sequence ID" value="KEP46813.1"/>
    <property type="molecule type" value="Genomic_DNA"/>
</dbReference>
<sequence length="422" mass="47864">MPRDDWDFEHQYTNSCSTTEGNNHIPAENNTRSLVEENNYRATEKNNHSPIDSKTSLTEENNHGAFEEIVPACDDGIDISATVVGLRRDVLEIGQYFEEIRRSLTRLDVIQRKRAGSISALFLATPAYKCLDTWEGIGKSFKKLAWKSRGLATTVATRAKQFRTDLIPMLNDDQVPLTDKKKELGEFLKDMKRTEKPALELADGFRSIPERIIDFQSTYQLMIDRDQSDINEDMRVLNEQIETLKSKIKDYEEEAWNTMQARLLSEDDAVPIGFDALVAIETLVGPGHREPLIPKYLRGVKTTAIMIRTHTKMFHADSELRQKQAKLETLKAGAEDLQHWIQGYVKITEARTGVTCDKIKAIALVWGAVRTDAQTLHESMANPVKSHVSEQRFQTLVLETLGIVPLYEKLEGILQGYANTVV</sequence>
<dbReference type="HOGENOM" id="CLU_650790_0_0_1"/>
<evidence type="ECO:0000313" key="2">
    <source>
        <dbReference type="EMBL" id="KEP46813.1"/>
    </source>
</evidence>
<protein>
    <submittedName>
        <fullName evidence="2">Uncharacterized protein</fullName>
    </submittedName>
</protein>
<keyword evidence="3" id="KW-1185">Reference proteome</keyword>
<evidence type="ECO:0000313" key="3">
    <source>
        <dbReference type="Proteomes" id="UP000027456"/>
    </source>
</evidence>
<accession>A0A074RQ68</accession>
<name>A0A074RQ68_9AGAM</name>
<reference evidence="2 3" key="1">
    <citation type="submission" date="2013-12" db="EMBL/GenBank/DDBJ databases">
        <authorList>
            <person name="Cubeta M."/>
            <person name="Pakala S."/>
            <person name="Fedorova N."/>
            <person name="Thomas E."/>
            <person name="Dean R."/>
            <person name="Jabaji S."/>
            <person name="Neate S."/>
            <person name="Toda T."/>
            <person name="Tavantzis S."/>
            <person name="Vilgalys R."/>
            <person name="Bharathan N."/>
            <person name="Pakala S."/>
            <person name="Losada L.S."/>
            <person name="Zafar N."/>
            <person name="Nierman W."/>
        </authorList>
    </citation>
    <scope>NUCLEOTIDE SEQUENCE [LARGE SCALE GENOMIC DNA]</scope>
    <source>
        <strain evidence="2 3">123E</strain>
    </source>
</reference>
<organism evidence="2 3">
    <name type="scientific">Rhizoctonia solani 123E</name>
    <dbReference type="NCBI Taxonomy" id="1423351"/>
    <lineage>
        <taxon>Eukaryota</taxon>
        <taxon>Fungi</taxon>
        <taxon>Dikarya</taxon>
        <taxon>Basidiomycota</taxon>
        <taxon>Agaricomycotina</taxon>
        <taxon>Agaricomycetes</taxon>
        <taxon>Cantharellales</taxon>
        <taxon>Ceratobasidiaceae</taxon>
        <taxon>Rhizoctonia</taxon>
    </lineage>
</organism>
<dbReference type="OrthoDB" id="3249650at2759"/>
<comment type="caution">
    <text evidence="2">The sequence shown here is derived from an EMBL/GenBank/DDBJ whole genome shotgun (WGS) entry which is preliminary data.</text>
</comment>
<dbReference type="Proteomes" id="UP000027456">
    <property type="component" value="Unassembled WGS sequence"/>
</dbReference>
<feature type="coiled-coil region" evidence="1">
    <location>
        <begin position="227"/>
        <end position="261"/>
    </location>
</feature>
<gene>
    <name evidence="2" type="ORF">V565_180390</name>
</gene>
<dbReference type="AlphaFoldDB" id="A0A074RQ68"/>
<proteinExistence type="predicted"/>
<keyword evidence="1" id="KW-0175">Coiled coil</keyword>
<dbReference type="Gene3D" id="1.20.1170.10">
    <property type="match status" value="1"/>
</dbReference>
<evidence type="ECO:0000256" key="1">
    <source>
        <dbReference type="SAM" id="Coils"/>
    </source>
</evidence>